<feature type="domain" description="2EXR" evidence="2">
    <location>
        <begin position="41"/>
        <end position="111"/>
    </location>
</feature>
<dbReference type="GeneID" id="72071768"/>
<dbReference type="KEGG" id="ptkz:JDV02_009823"/>
<evidence type="ECO:0000256" key="1">
    <source>
        <dbReference type="SAM" id="MobiDB-lite"/>
    </source>
</evidence>
<organism evidence="3 4">
    <name type="scientific">Purpureocillium takamizusanense</name>
    <dbReference type="NCBI Taxonomy" id="2060973"/>
    <lineage>
        <taxon>Eukaryota</taxon>
        <taxon>Fungi</taxon>
        <taxon>Dikarya</taxon>
        <taxon>Ascomycota</taxon>
        <taxon>Pezizomycotina</taxon>
        <taxon>Sordariomycetes</taxon>
        <taxon>Hypocreomycetidae</taxon>
        <taxon>Hypocreales</taxon>
        <taxon>Ophiocordycipitaceae</taxon>
        <taxon>Purpureocillium</taxon>
    </lineage>
</organism>
<feature type="region of interest" description="Disordered" evidence="1">
    <location>
        <begin position="1"/>
        <end position="35"/>
    </location>
</feature>
<evidence type="ECO:0000259" key="2">
    <source>
        <dbReference type="Pfam" id="PF20150"/>
    </source>
</evidence>
<dbReference type="InterPro" id="IPR045518">
    <property type="entry name" value="2EXR"/>
</dbReference>
<feature type="compositionally biased region" description="Low complexity" evidence="1">
    <location>
        <begin position="346"/>
        <end position="369"/>
    </location>
</feature>
<dbReference type="Proteomes" id="UP000829364">
    <property type="component" value="Chromosome 10"/>
</dbReference>
<dbReference type="EMBL" id="CP086363">
    <property type="protein sequence ID" value="UNI24044.1"/>
    <property type="molecule type" value="Genomic_DNA"/>
</dbReference>
<keyword evidence="4" id="KW-1185">Reference proteome</keyword>
<feature type="compositionally biased region" description="Basic and acidic residues" evidence="1">
    <location>
        <begin position="393"/>
        <end position="402"/>
    </location>
</feature>
<name>A0A9Q8QSS0_9HYPO</name>
<dbReference type="RefSeq" id="XP_047847525.1">
    <property type="nucleotide sequence ID" value="XM_047991513.1"/>
</dbReference>
<protein>
    <recommendedName>
        <fullName evidence="2">2EXR domain-containing protein</fullName>
    </recommendedName>
</protein>
<dbReference type="OrthoDB" id="3473305at2759"/>
<dbReference type="Pfam" id="PF20150">
    <property type="entry name" value="2EXR"/>
    <property type="match status" value="1"/>
</dbReference>
<gene>
    <name evidence="3" type="ORF">JDV02_009823</name>
</gene>
<feature type="compositionally biased region" description="Low complexity" evidence="1">
    <location>
        <begin position="431"/>
        <end position="445"/>
    </location>
</feature>
<feature type="region of interest" description="Disordered" evidence="1">
    <location>
        <begin position="308"/>
        <end position="402"/>
    </location>
</feature>
<evidence type="ECO:0000313" key="3">
    <source>
        <dbReference type="EMBL" id="UNI24044.1"/>
    </source>
</evidence>
<feature type="compositionally biased region" description="Polar residues" evidence="1">
    <location>
        <begin position="177"/>
        <end position="188"/>
    </location>
</feature>
<sequence>MALTAERPLTPTVTTTTTTTTRLPGRTAKAEPASEPELHSKFALLPAELRLKIWACATEPRVVILDDLVHRAGAYPLPAVTQLNAEARAESRHGYEPAGRGSHVDFSRDIIVCDASISDHKEGRARALEALAPRVRRLAFWDCFPDDGRVDGLPLYSAYLAACYNNNNNNSDSNNNHSPQFSLQQHMGQGQAEHGEDGSQAGAVVGRVAFDRLWFPNLEDLWIVKVGEVDRSWELGPVAIDRSVPAEVRARRTARQFRYWVDDGVVEMASLDLDEPETKAVLRHGRCGKPDCRELNRGRPTMVSKVVFVDGRYGDGGGGGGGERPRGMGWHQHPGAQAERWPPPASASSSCSSSASAPASPSAASDSAAWAQGQANGDDWRRIRPWSTSEDPDPGKGGHKDTAENRMRWIIVERILTFSLRWEGFGDVEDGASASAPGNGPAATTPRRRQWRQRRGRGVSNGAAP</sequence>
<feature type="compositionally biased region" description="Basic residues" evidence="1">
    <location>
        <begin position="446"/>
        <end position="457"/>
    </location>
</feature>
<feature type="region of interest" description="Disordered" evidence="1">
    <location>
        <begin position="170"/>
        <end position="199"/>
    </location>
</feature>
<proteinExistence type="predicted"/>
<accession>A0A9Q8QSS0</accession>
<feature type="region of interest" description="Disordered" evidence="1">
    <location>
        <begin position="427"/>
        <end position="465"/>
    </location>
</feature>
<dbReference type="AlphaFoldDB" id="A0A9Q8QSS0"/>
<feature type="compositionally biased region" description="Low complexity" evidence="1">
    <location>
        <begin position="7"/>
        <end position="27"/>
    </location>
</feature>
<evidence type="ECO:0000313" key="4">
    <source>
        <dbReference type="Proteomes" id="UP000829364"/>
    </source>
</evidence>
<reference evidence="3" key="1">
    <citation type="submission" date="2021-11" db="EMBL/GenBank/DDBJ databases">
        <title>Purpureocillium_takamizusanense_genome.</title>
        <authorList>
            <person name="Nguyen N.-H."/>
        </authorList>
    </citation>
    <scope>NUCLEOTIDE SEQUENCE</scope>
    <source>
        <strain evidence="3">PT3</strain>
    </source>
</reference>